<name>A0ABQ3RYP2_9ACTN</name>
<keyword evidence="2" id="KW-1185">Reference proteome</keyword>
<evidence type="ECO:0000313" key="1">
    <source>
        <dbReference type="EMBL" id="GHI60946.1"/>
    </source>
</evidence>
<dbReference type="Proteomes" id="UP000649259">
    <property type="component" value="Unassembled WGS sequence"/>
</dbReference>
<gene>
    <name evidence="1" type="ORF">Saso_25960</name>
</gene>
<proteinExistence type="predicted"/>
<accession>A0ABQ3RYP2</accession>
<protein>
    <submittedName>
        <fullName evidence="1">Uncharacterized protein</fullName>
    </submittedName>
</protein>
<dbReference type="Pfam" id="PF20199">
    <property type="entry name" value="RepSA"/>
    <property type="match status" value="1"/>
</dbReference>
<reference evidence="2" key="1">
    <citation type="submission" date="2023-07" db="EMBL/GenBank/DDBJ databases">
        <title>Whole genome shotgun sequence of Streptomyces cacaoi subsp. asoensis NBRC 13813.</title>
        <authorList>
            <person name="Komaki H."/>
            <person name="Tamura T."/>
        </authorList>
    </citation>
    <scope>NUCLEOTIDE SEQUENCE [LARGE SCALE GENOMIC DNA]</scope>
    <source>
        <strain evidence="2">NBRC 13813</strain>
    </source>
</reference>
<dbReference type="InterPro" id="IPR046828">
    <property type="entry name" value="RepSA"/>
</dbReference>
<sequence length="100" mass="10808">MAARSTPAPARLRATCCACGCTHPVRLDGHRTEYAVDTTTGEVGRVLHHLGSTALPVGNLLVRCTNRRTTRCAACAEVYRRDTFHLIISASACGPAFLRR</sequence>
<comment type="caution">
    <text evidence="1">The sequence shown here is derived from an EMBL/GenBank/DDBJ whole genome shotgun (WGS) entry which is preliminary data.</text>
</comment>
<dbReference type="EMBL" id="BNEB01000003">
    <property type="protein sequence ID" value="GHI60946.1"/>
    <property type="molecule type" value="Genomic_DNA"/>
</dbReference>
<organism evidence="1 2">
    <name type="scientific">Streptomyces asoensis</name>
    <dbReference type="NCBI Taxonomy" id="249586"/>
    <lineage>
        <taxon>Bacteria</taxon>
        <taxon>Bacillati</taxon>
        <taxon>Actinomycetota</taxon>
        <taxon>Actinomycetes</taxon>
        <taxon>Kitasatosporales</taxon>
        <taxon>Streptomycetaceae</taxon>
        <taxon>Streptomyces</taxon>
    </lineage>
</organism>
<evidence type="ECO:0000313" key="2">
    <source>
        <dbReference type="Proteomes" id="UP000649259"/>
    </source>
</evidence>